<keyword evidence="2" id="KW-1185">Reference proteome</keyword>
<accession>A0A0C2U7F8</accession>
<name>A0A0C2U7F8_PARME</name>
<comment type="caution">
    <text evidence="1">The sequence shown here is derived from an EMBL/GenBank/DDBJ whole genome shotgun (WGS) entry which is preliminary data.</text>
</comment>
<protein>
    <submittedName>
        <fullName evidence="1">Uncharacterized protein</fullName>
    </submittedName>
</protein>
<proteinExistence type="predicted"/>
<evidence type="ECO:0000313" key="2">
    <source>
        <dbReference type="Proteomes" id="UP000031971"/>
    </source>
</evidence>
<dbReference type="EMBL" id="JXSL01000030">
    <property type="protein sequence ID" value="KIL97407.1"/>
    <property type="molecule type" value="Genomic_DNA"/>
</dbReference>
<sequence>MVQYVFNDLLKGRLNDLRVLIARQAANHIGRVNQPSVLMVQIGISDGHIVAPDY</sequence>
<gene>
    <name evidence="1" type="ORF">CCC_00468</name>
</gene>
<organism evidence="1 2">
    <name type="scientific">Paramagnetospirillum magnetotacticum MS-1</name>
    <dbReference type="NCBI Taxonomy" id="272627"/>
    <lineage>
        <taxon>Bacteria</taxon>
        <taxon>Pseudomonadati</taxon>
        <taxon>Pseudomonadota</taxon>
        <taxon>Alphaproteobacteria</taxon>
        <taxon>Rhodospirillales</taxon>
        <taxon>Magnetospirillaceae</taxon>
        <taxon>Paramagnetospirillum</taxon>
    </lineage>
</organism>
<reference evidence="1 2" key="1">
    <citation type="submission" date="2015-01" db="EMBL/GenBank/DDBJ databases">
        <title>Genome Sequence of Magnetospirillum magnetotacticum Strain MS-1.</title>
        <authorList>
            <person name="Marinov G.K."/>
            <person name="Smalley M.D."/>
            <person name="DeSalvo G."/>
        </authorList>
    </citation>
    <scope>NUCLEOTIDE SEQUENCE [LARGE SCALE GENOMIC DNA]</scope>
    <source>
        <strain evidence="1 2">MS-1</strain>
    </source>
</reference>
<dbReference type="Proteomes" id="UP000031971">
    <property type="component" value="Unassembled WGS sequence"/>
</dbReference>
<evidence type="ECO:0000313" key="1">
    <source>
        <dbReference type="EMBL" id="KIL97407.1"/>
    </source>
</evidence>
<dbReference type="AlphaFoldDB" id="A0A0C2U7F8"/>